<evidence type="ECO:0000256" key="5">
    <source>
        <dbReference type="ARBA" id="ARBA00011245"/>
    </source>
</evidence>
<dbReference type="PIRSF" id="PIRSF001563">
    <property type="entry name" value="Folylpolyglu_synth"/>
    <property type="match status" value="1"/>
</dbReference>
<dbReference type="EC" id="6.3.2.17" evidence="7"/>
<evidence type="ECO:0000256" key="8">
    <source>
        <dbReference type="ARBA" id="ARBA00019357"/>
    </source>
</evidence>
<evidence type="ECO:0000256" key="2">
    <source>
        <dbReference type="ARBA" id="ARBA00004799"/>
    </source>
</evidence>
<dbReference type="InterPro" id="IPR013221">
    <property type="entry name" value="Mur_ligase_cen"/>
</dbReference>
<dbReference type="AlphaFoldDB" id="I0JPE7"/>
<comment type="similarity">
    <text evidence="4 18">Belongs to the folylpolyglutamate synthase family.</text>
</comment>
<evidence type="ECO:0000256" key="12">
    <source>
        <dbReference type="ARBA" id="ARBA00022840"/>
    </source>
</evidence>
<dbReference type="InterPro" id="IPR018109">
    <property type="entry name" value="Folylpolyglutamate_synth_CS"/>
</dbReference>
<evidence type="ECO:0000256" key="1">
    <source>
        <dbReference type="ARBA" id="ARBA00001946"/>
    </source>
</evidence>
<dbReference type="Gene3D" id="3.90.190.20">
    <property type="entry name" value="Mur ligase, C-terminal domain"/>
    <property type="match status" value="1"/>
</dbReference>
<dbReference type="Gene3D" id="3.40.1190.10">
    <property type="entry name" value="Mur-like, catalytic domain"/>
    <property type="match status" value="1"/>
</dbReference>
<dbReference type="EC" id="6.3.2.12" evidence="6"/>
<evidence type="ECO:0000256" key="16">
    <source>
        <dbReference type="ARBA" id="ARBA00047493"/>
    </source>
</evidence>
<comment type="pathway">
    <text evidence="3">Cofactor biosynthesis; tetrahydrofolylpolyglutamate biosynthesis.</text>
</comment>
<dbReference type="FunFam" id="3.40.1190.10:FF:000004">
    <property type="entry name" value="Dihydrofolate synthase/folylpolyglutamate synthase"/>
    <property type="match status" value="1"/>
</dbReference>
<keyword evidence="22" id="KW-1185">Reference proteome</keyword>
<protein>
    <recommendedName>
        <fullName evidence="8">Dihydrofolate synthase/folylpolyglutamate synthase</fullName>
        <ecNumber evidence="6">6.3.2.12</ecNumber>
        <ecNumber evidence="7">6.3.2.17</ecNumber>
    </recommendedName>
    <alternativeName>
        <fullName evidence="15">Tetrahydrofolylpolyglutamate synthase</fullName>
    </alternativeName>
</protein>
<dbReference type="STRING" id="866895.HBHAL_3672"/>
<dbReference type="InterPro" id="IPR036565">
    <property type="entry name" value="Mur-like_cat_sf"/>
</dbReference>
<feature type="domain" description="Mur ligase central" evidence="20">
    <location>
        <begin position="45"/>
        <end position="270"/>
    </location>
</feature>
<dbReference type="InterPro" id="IPR036615">
    <property type="entry name" value="Mur_ligase_C_dom_sf"/>
</dbReference>
<dbReference type="PROSITE" id="PS01012">
    <property type="entry name" value="FOLYLPOLYGLU_SYNT_2"/>
    <property type="match status" value="1"/>
</dbReference>
<reference evidence="21 22" key="1">
    <citation type="journal article" date="2013" name="Environ. Microbiol.">
        <title>Chloride and organic osmolytes: a hybrid strategy to cope with elevated salinities by the moderately halophilic, chloride-dependent bacterium Halobacillus halophilus.</title>
        <authorList>
            <person name="Saum S.H."/>
            <person name="Pfeiffer F."/>
            <person name="Palm P."/>
            <person name="Rampp M."/>
            <person name="Schuster S.C."/>
            <person name="Muller V."/>
            <person name="Oesterhelt D."/>
        </authorList>
    </citation>
    <scope>NUCLEOTIDE SEQUENCE [LARGE SCALE GENOMIC DNA]</scope>
    <source>
        <strain evidence="22">ATCC 35676 / DSM 2266 / JCM 20832 / KCTC 3685 / LMG 17431 / NBRC 102448 / NCIMB 2269</strain>
    </source>
</reference>
<evidence type="ECO:0000256" key="14">
    <source>
        <dbReference type="ARBA" id="ARBA00022909"/>
    </source>
</evidence>
<feature type="domain" description="Mur ligase C-terminal" evidence="19">
    <location>
        <begin position="299"/>
        <end position="415"/>
    </location>
</feature>
<keyword evidence="11 18" id="KW-0547">Nucleotide-binding</keyword>
<evidence type="ECO:0000256" key="4">
    <source>
        <dbReference type="ARBA" id="ARBA00008276"/>
    </source>
</evidence>
<dbReference type="HOGENOM" id="CLU_015869_1_1_9"/>
<evidence type="ECO:0000256" key="13">
    <source>
        <dbReference type="ARBA" id="ARBA00022842"/>
    </source>
</evidence>
<dbReference type="PATRIC" id="fig|866895.3.peg.2698"/>
<evidence type="ECO:0000259" key="19">
    <source>
        <dbReference type="Pfam" id="PF02875"/>
    </source>
</evidence>
<dbReference type="RefSeq" id="WP_014643906.1">
    <property type="nucleotide sequence ID" value="NC_017668.1"/>
</dbReference>
<comment type="cofactor">
    <cofactor evidence="1">
        <name>Mg(2+)</name>
        <dbReference type="ChEBI" id="CHEBI:18420"/>
    </cofactor>
</comment>
<evidence type="ECO:0000256" key="18">
    <source>
        <dbReference type="PIRNR" id="PIRNR001563"/>
    </source>
</evidence>
<proteinExistence type="inferred from homology"/>
<organism evidence="21 22">
    <name type="scientific">Halobacillus halophilus (strain ATCC 35676 / DSM 2266 / JCM 20832 / KCTC 3685 / LMG 17431 / NBRC 102448 / NCIMB 2269)</name>
    <name type="common">Sporosarcina halophila</name>
    <dbReference type="NCBI Taxonomy" id="866895"/>
    <lineage>
        <taxon>Bacteria</taxon>
        <taxon>Bacillati</taxon>
        <taxon>Bacillota</taxon>
        <taxon>Bacilli</taxon>
        <taxon>Bacillales</taxon>
        <taxon>Bacillaceae</taxon>
        <taxon>Halobacillus</taxon>
    </lineage>
</organism>
<accession>I0JPE7</accession>
<gene>
    <name evidence="21" type="ordered locus">HBHAL_3672</name>
</gene>
<dbReference type="GO" id="GO:0005737">
    <property type="term" value="C:cytoplasm"/>
    <property type="evidence" value="ECO:0007669"/>
    <property type="project" value="TreeGrafter"/>
</dbReference>
<comment type="pathway">
    <text evidence="2">Cofactor biosynthesis; tetrahydrofolate biosynthesis; 7,8-dihydrofolate from 2-amino-4-hydroxy-6-hydroxymethyl-7,8-dihydropteridine diphosphate and 4-aminobenzoate: step 2/2.</text>
</comment>
<evidence type="ECO:0000256" key="15">
    <source>
        <dbReference type="ARBA" id="ARBA00030592"/>
    </source>
</evidence>
<comment type="subunit">
    <text evidence="5">Monomer.</text>
</comment>
<dbReference type="SUPFAM" id="SSF53623">
    <property type="entry name" value="MurD-like peptide ligases, catalytic domain"/>
    <property type="match status" value="1"/>
</dbReference>
<name>I0JPE7_HALH3</name>
<dbReference type="PROSITE" id="PS01011">
    <property type="entry name" value="FOLYLPOLYGLU_SYNT_1"/>
    <property type="match status" value="1"/>
</dbReference>
<dbReference type="SUPFAM" id="SSF53244">
    <property type="entry name" value="MurD-like peptide ligases, peptide-binding domain"/>
    <property type="match status" value="1"/>
</dbReference>
<dbReference type="Pfam" id="PF02875">
    <property type="entry name" value="Mur_ligase_C"/>
    <property type="match status" value="1"/>
</dbReference>
<dbReference type="EMBL" id="HE717023">
    <property type="protein sequence ID" value="CCG46017.1"/>
    <property type="molecule type" value="Genomic_DNA"/>
</dbReference>
<dbReference type="GO" id="GO:0008841">
    <property type="term" value="F:dihydrofolate synthase activity"/>
    <property type="evidence" value="ECO:0007669"/>
    <property type="project" value="UniProtKB-EC"/>
</dbReference>
<evidence type="ECO:0000256" key="6">
    <source>
        <dbReference type="ARBA" id="ARBA00013023"/>
    </source>
</evidence>
<keyword evidence="14" id="KW-0289">Folate biosynthesis</keyword>
<dbReference type="PANTHER" id="PTHR11136:SF0">
    <property type="entry name" value="DIHYDROFOLATE SYNTHETASE-RELATED"/>
    <property type="match status" value="1"/>
</dbReference>
<dbReference type="Pfam" id="PF08245">
    <property type="entry name" value="Mur_ligase_M"/>
    <property type="match status" value="1"/>
</dbReference>
<dbReference type="KEGG" id="hhd:HBHAL_3672"/>
<dbReference type="eggNOG" id="COG0285">
    <property type="taxonomic scope" value="Bacteria"/>
</dbReference>
<comment type="catalytic activity">
    <reaction evidence="16">
        <text>(6S)-5,6,7,8-tetrahydrofolyl-(gamma-L-Glu)(n) + L-glutamate + ATP = (6S)-5,6,7,8-tetrahydrofolyl-(gamma-L-Glu)(n+1) + ADP + phosphate + H(+)</text>
        <dbReference type="Rhea" id="RHEA:10580"/>
        <dbReference type="Rhea" id="RHEA-COMP:14738"/>
        <dbReference type="Rhea" id="RHEA-COMP:14740"/>
        <dbReference type="ChEBI" id="CHEBI:15378"/>
        <dbReference type="ChEBI" id="CHEBI:29985"/>
        <dbReference type="ChEBI" id="CHEBI:30616"/>
        <dbReference type="ChEBI" id="CHEBI:43474"/>
        <dbReference type="ChEBI" id="CHEBI:141005"/>
        <dbReference type="ChEBI" id="CHEBI:456216"/>
        <dbReference type="EC" id="6.3.2.17"/>
    </reaction>
</comment>
<dbReference type="PANTHER" id="PTHR11136">
    <property type="entry name" value="FOLYLPOLYGLUTAMATE SYNTHASE-RELATED"/>
    <property type="match status" value="1"/>
</dbReference>
<evidence type="ECO:0000259" key="20">
    <source>
        <dbReference type="Pfam" id="PF08245"/>
    </source>
</evidence>
<dbReference type="GO" id="GO:0046656">
    <property type="term" value="P:folic acid biosynthetic process"/>
    <property type="evidence" value="ECO:0007669"/>
    <property type="project" value="UniProtKB-KW"/>
</dbReference>
<keyword evidence="9 18" id="KW-0436">Ligase</keyword>
<dbReference type="GO" id="GO:0005524">
    <property type="term" value="F:ATP binding"/>
    <property type="evidence" value="ECO:0007669"/>
    <property type="project" value="UniProtKB-KW"/>
</dbReference>
<evidence type="ECO:0000256" key="17">
    <source>
        <dbReference type="ARBA" id="ARBA00049161"/>
    </source>
</evidence>
<dbReference type="Proteomes" id="UP000007397">
    <property type="component" value="Chromosome"/>
</dbReference>
<dbReference type="NCBIfam" id="TIGR01499">
    <property type="entry name" value="folC"/>
    <property type="match status" value="1"/>
</dbReference>
<dbReference type="GO" id="GO:0004326">
    <property type="term" value="F:tetrahydrofolylpolyglutamate synthase activity"/>
    <property type="evidence" value="ECO:0007669"/>
    <property type="project" value="UniProtKB-EC"/>
</dbReference>
<evidence type="ECO:0000313" key="21">
    <source>
        <dbReference type="EMBL" id="CCG46017.1"/>
    </source>
</evidence>
<dbReference type="InterPro" id="IPR004101">
    <property type="entry name" value="Mur_ligase_C"/>
</dbReference>
<evidence type="ECO:0000256" key="10">
    <source>
        <dbReference type="ARBA" id="ARBA00022723"/>
    </source>
</evidence>
<dbReference type="InterPro" id="IPR001645">
    <property type="entry name" value="Folylpolyglutamate_synth"/>
</dbReference>
<comment type="catalytic activity">
    <reaction evidence="17">
        <text>7,8-dihydropteroate + L-glutamate + ATP = 7,8-dihydrofolate + ADP + phosphate + H(+)</text>
        <dbReference type="Rhea" id="RHEA:23584"/>
        <dbReference type="ChEBI" id="CHEBI:15378"/>
        <dbReference type="ChEBI" id="CHEBI:17839"/>
        <dbReference type="ChEBI" id="CHEBI:29985"/>
        <dbReference type="ChEBI" id="CHEBI:30616"/>
        <dbReference type="ChEBI" id="CHEBI:43474"/>
        <dbReference type="ChEBI" id="CHEBI:57451"/>
        <dbReference type="ChEBI" id="CHEBI:456216"/>
        <dbReference type="EC" id="6.3.2.12"/>
    </reaction>
</comment>
<dbReference type="GO" id="GO:0046872">
    <property type="term" value="F:metal ion binding"/>
    <property type="evidence" value="ECO:0007669"/>
    <property type="project" value="UniProtKB-KW"/>
</dbReference>
<keyword evidence="10" id="KW-0479">Metal-binding</keyword>
<evidence type="ECO:0000256" key="3">
    <source>
        <dbReference type="ARBA" id="ARBA00005150"/>
    </source>
</evidence>
<keyword evidence="12 18" id="KW-0067">ATP-binding</keyword>
<evidence type="ECO:0000313" key="22">
    <source>
        <dbReference type="Proteomes" id="UP000007397"/>
    </source>
</evidence>
<keyword evidence="13" id="KW-0460">Magnesium</keyword>
<sequence length="428" mass="48077">MPNYQEAIQWIHSREKFKVKPGLKRMEWMMEELDHPEKKLNAIHIAGTNGKGSTVTFLSNLLQTQGYDVGTFTSPYIKRFNERISVNGEAIPDAELAALTEAIKPLAEKLKDTSLGEPTEFEIITAMAMLYFSQKKLDFVLFETGLGGRYDSTNIIQPLLTVITNIGLDHINILGNTREQIAYEKAGIIKANTPLITGAKEESVLSVLKEQASVKEAPVSILGKDFQVEHIKSSLEGESFEFINSSFHSGDLLSPMKGRHQVDNAALALQTMEQLKQMGADINRTRYSRGLLRTYWPARFETICTNPVTIIDGAHNEEGTRALVDTMKRHFSGKRVHLIYSALEDKPVETMLEILKEIVDVAYMTTFEFPRAMTGSELTELSPIADTITVSDYVQAIRQAMSTMKTGEVLLVTGSLYFISEIRKYFEY</sequence>
<evidence type="ECO:0000256" key="7">
    <source>
        <dbReference type="ARBA" id="ARBA00013025"/>
    </source>
</evidence>
<evidence type="ECO:0000256" key="9">
    <source>
        <dbReference type="ARBA" id="ARBA00022598"/>
    </source>
</evidence>
<evidence type="ECO:0000256" key="11">
    <source>
        <dbReference type="ARBA" id="ARBA00022741"/>
    </source>
</evidence>